<dbReference type="PANTHER" id="PTHR15160:SF1">
    <property type="entry name" value="VON HIPPEL-LINDAU DISEASE TUMOR SUPPRESSOR"/>
    <property type="match status" value="1"/>
</dbReference>
<dbReference type="Gene3D" id="3.10.690.10">
    <property type="entry name" value="Bifunctional nuclease domain"/>
    <property type="match status" value="1"/>
</dbReference>
<dbReference type="InterPro" id="IPR036104">
    <property type="entry name" value="BFN_sf"/>
</dbReference>
<dbReference type="Proteomes" id="UP000477488">
    <property type="component" value="Unassembled WGS sequence"/>
</dbReference>
<evidence type="ECO:0000313" key="4">
    <source>
        <dbReference type="Proteomes" id="UP000477488"/>
    </source>
</evidence>
<evidence type="ECO:0000256" key="1">
    <source>
        <dbReference type="SAM" id="MobiDB-lite"/>
    </source>
</evidence>
<dbReference type="EMBL" id="VUMH01000018">
    <property type="protein sequence ID" value="MSS28972.1"/>
    <property type="molecule type" value="Genomic_DNA"/>
</dbReference>
<keyword evidence="4" id="KW-1185">Reference proteome</keyword>
<evidence type="ECO:0000313" key="3">
    <source>
        <dbReference type="EMBL" id="MSS28972.1"/>
    </source>
</evidence>
<dbReference type="Pfam" id="PF02577">
    <property type="entry name" value="BFN_dom"/>
    <property type="match status" value="1"/>
</dbReference>
<organism evidence="3 4">
    <name type="scientific">Desulfovibrio porci</name>
    <dbReference type="NCBI Taxonomy" id="2605782"/>
    <lineage>
        <taxon>Bacteria</taxon>
        <taxon>Pseudomonadati</taxon>
        <taxon>Thermodesulfobacteriota</taxon>
        <taxon>Desulfovibrionia</taxon>
        <taxon>Desulfovibrionales</taxon>
        <taxon>Desulfovibrionaceae</taxon>
        <taxon>Desulfovibrio</taxon>
    </lineage>
</organism>
<evidence type="ECO:0000259" key="2">
    <source>
        <dbReference type="PROSITE" id="PS51658"/>
    </source>
</evidence>
<comment type="caution">
    <text evidence="3">The sequence shown here is derived from an EMBL/GenBank/DDBJ whole genome shotgun (WGS) entry which is preliminary data.</text>
</comment>
<feature type="region of interest" description="Disordered" evidence="1">
    <location>
        <begin position="131"/>
        <end position="150"/>
    </location>
</feature>
<dbReference type="AlphaFoldDB" id="A0A6L5XPB9"/>
<dbReference type="PROSITE" id="PS51658">
    <property type="entry name" value="BFN"/>
    <property type="match status" value="1"/>
</dbReference>
<dbReference type="InterPro" id="IPR003729">
    <property type="entry name" value="Bi_nuclease_dom"/>
</dbReference>
<reference evidence="3 4" key="1">
    <citation type="submission" date="2019-09" db="EMBL/GenBank/DDBJ databases">
        <title>In-depth cultivation of the pig gut microbiome towards novel bacterial diversity and tailored functional studies.</title>
        <authorList>
            <person name="Wylensek D."/>
            <person name="Hitch T.C.A."/>
            <person name="Clavel T."/>
        </authorList>
    </citation>
    <scope>NUCLEOTIDE SEQUENCE [LARGE SCALE GENOMIC DNA]</scope>
    <source>
        <strain evidence="3 4">PG-178-WT-4</strain>
    </source>
</reference>
<dbReference type="RefSeq" id="WP_154512925.1">
    <property type="nucleotide sequence ID" value="NZ_DBFWWU010000245.1"/>
</dbReference>
<dbReference type="PANTHER" id="PTHR15160">
    <property type="entry name" value="VON HIPPEL-LINDAU PROTEIN"/>
    <property type="match status" value="1"/>
</dbReference>
<name>A0A6L5XPB9_9BACT</name>
<sequence>MVEMRVFGLTIDPQTKTPIVILKETDGEVVLPIWVGAMEAMAVSLVLNNERLPRPLTHDLLLMSLNALKAELLNVEITELKDGVYYALLVLRGPEGRVRVDCRPSDAIALALRAGASILVNPDVLRRSAEAQEKAGQRLREEAPPVQAADAATDMMRKVSARKEVDLLNGLLSRDGVLPAENNPDEEERYRDLLRSLDPISRRKM</sequence>
<accession>A0A6L5XPB9</accession>
<gene>
    <name evidence="3" type="ORF">FYJ44_13260</name>
</gene>
<feature type="domain" description="BFN" evidence="2">
    <location>
        <begin position="1"/>
        <end position="132"/>
    </location>
</feature>
<feature type="compositionally biased region" description="Basic and acidic residues" evidence="1">
    <location>
        <begin position="131"/>
        <end position="143"/>
    </location>
</feature>
<dbReference type="GO" id="GO:0004518">
    <property type="term" value="F:nuclease activity"/>
    <property type="evidence" value="ECO:0007669"/>
    <property type="project" value="InterPro"/>
</dbReference>
<dbReference type="SUPFAM" id="SSF103256">
    <property type="entry name" value="Hypothetical protein TM0160"/>
    <property type="match status" value="1"/>
</dbReference>
<proteinExistence type="predicted"/>
<protein>
    <submittedName>
        <fullName evidence="3">Bifunctional nuclease family protein</fullName>
    </submittedName>
</protein>